<gene>
    <name evidence="3" type="primary">LOC109720496</name>
</gene>
<evidence type="ECO:0000313" key="3">
    <source>
        <dbReference type="RefSeq" id="XP_020103240.1"/>
    </source>
</evidence>
<dbReference type="Gramene" id="Aco018660.1.mrna1">
    <property type="protein sequence ID" value="Aco018660.1.mrna1"/>
    <property type="gene ID" value="Aco018660.1.path1"/>
</dbReference>
<reference evidence="3" key="2">
    <citation type="submission" date="2025-08" db="UniProtKB">
        <authorList>
            <consortium name="RefSeq"/>
        </authorList>
    </citation>
    <scope>IDENTIFICATION</scope>
    <source>
        <tissue evidence="3">Leaf</tissue>
    </source>
</reference>
<feature type="compositionally biased region" description="Basic and acidic residues" evidence="1">
    <location>
        <begin position="106"/>
        <end position="117"/>
    </location>
</feature>
<evidence type="ECO:0000313" key="2">
    <source>
        <dbReference type="Proteomes" id="UP000515123"/>
    </source>
</evidence>
<dbReference type="SUPFAM" id="SSF50370">
    <property type="entry name" value="Ricin B-like lectins"/>
    <property type="match status" value="1"/>
</dbReference>
<sequence length="277" mass="31230">MEFPFGHHHHHHHRGDDDEERPPPPPPPYHGGAEPYPPPGYGGAAPYPPPGYGGDAPYPSPPPPRHHHEYSPGVEHVSHETYGDAPAPYFPTPPPPRHPHHPSPGVEHESHEIHEIHGGGGVAPRQQTVRIFCKAKEDFSLTIRDGSVVLAPANPRDDYQHWIKDMRYSTKVKDEEGYPAFMLINKATGEALKHSLGQSHPVRLVRFNPNYLDESVLWTESRDVGSGFRCIRMVNNIYLNFDAFHGDKDHGGVKDGTKLVLWEWCEGDNQRWKIVPY</sequence>
<dbReference type="OrthoDB" id="7769065at2759"/>
<dbReference type="GeneID" id="109720496"/>
<proteinExistence type="predicted"/>
<dbReference type="AlphaFoldDB" id="A0A6P5GCZ5"/>
<feature type="region of interest" description="Disordered" evidence="1">
    <location>
        <begin position="1"/>
        <end position="122"/>
    </location>
</feature>
<feature type="compositionally biased region" description="Basic residues" evidence="1">
    <location>
        <begin position="1"/>
        <end position="13"/>
    </location>
</feature>
<dbReference type="RefSeq" id="XP_020103240.1">
    <property type="nucleotide sequence ID" value="XM_020247651.1"/>
</dbReference>
<reference evidence="2" key="1">
    <citation type="journal article" date="2015" name="Nat. Genet.">
        <title>The pineapple genome and the evolution of CAM photosynthesis.</title>
        <authorList>
            <person name="Ming R."/>
            <person name="VanBuren R."/>
            <person name="Wai C.M."/>
            <person name="Tang H."/>
            <person name="Schatz M.C."/>
            <person name="Bowers J.E."/>
            <person name="Lyons E."/>
            <person name="Wang M.L."/>
            <person name="Chen J."/>
            <person name="Biggers E."/>
            <person name="Zhang J."/>
            <person name="Huang L."/>
            <person name="Zhang L."/>
            <person name="Miao W."/>
            <person name="Zhang J."/>
            <person name="Ye Z."/>
            <person name="Miao C."/>
            <person name="Lin Z."/>
            <person name="Wang H."/>
            <person name="Zhou H."/>
            <person name="Yim W.C."/>
            <person name="Priest H.D."/>
            <person name="Zheng C."/>
            <person name="Woodhouse M."/>
            <person name="Edger P.P."/>
            <person name="Guyot R."/>
            <person name="Guo H.B."/>
            <person name="Guo H."/>
            <person name="Zheng G."/>
            <person name="Singh R."/>
            <person name="Sharma A."/>
            <person name="Min X."/>
            <person name="Zheng Y."/>
            <person name="Lee H."/>
            <person name="Gurtowski J."/>
            <person name="Sedlazeck F.J."/>
            <person name="Harkess A."/>
            <person name="McKain M.R."/>
            <person name="Liao Z."/>
            <person name="Fang J."/>
            <person name="Liu J."/>
            <person name="Zhang X."/>
            <person name="Zhang Q."/>
            <person name="Hu W."/>
            <person name="Qin Y."/>
            <person name="Wang K."/>
            <person name="Chen L.Y."/>
            <person name="Shirley N."/>
            <person name="Lin Y.R."/>
            <person name="Liu L.Y."/>
            <person name="Hernandez A.G."/>
            <person name="Wright C.L."/>
            <person name="Bulone V."/>
            <person name="Tuskan G.A."/>
            <person name="Heath K."/>
            <person name="Zee F."/>
            <person name="Moore P.H."/>
            <person name="Sunkar R."/>
            <person name="Leebens-Mack J.H."/>
            <person name="Mockler T."/>
            <person name="Bennetzen J.L."/>
            <person name="Freeling M."/>
            <person name="Sankoff D."/>
            <person name="Paterson A.H."/>
            <person name="Zhu X."/>
            <person name="Yang X."/>
            <person name="Smith J.A."/>
            <person name="Cushman J.C."/>
            <person name="Paull R.E."/>
            <person name="Yu Q."/>
        </authorList>
    </citation>
    <scope>NUCLEOTIDE SEQUENCE [LARGE SCALE GENOMIC DNA]</scope>
    <source>
        <strain evidence="2">cv. F153</strain>
    </source>
</reference>
<dbReference type="PANTHER" id="PTHR31257">
    <property type="entry name" value="RICIN B-LIKE LECTIN EULS3"/>
    <property type="match status" value="1"/>
</dbReference>
<dbReference type="PANTHER" id="PTHR31257:SF2">
    <property type="entry name" value="RICIN B-LIKE LECTIN EULS3"/>
    <property type="match status" value="1"/>
</dbReference>
<accession>A0A6P5GCZ5</accession>
<organism evidence="2 3">
    <name type="scientific">Ananas comosus</name>
    <name type="common">Pineapple</name>
    <name type="synonym">Ananas ananas</name>
    <dbReference type="NCBI Taxonomy" id="4615"/>
    <lineage>
        <taxon>Eukaryota</taxon>
        <taxon>Viridiplantae</taxon>
        <taxon>Streptophyta</taxon>
        <taxon>Embryophyta</taxon>
        <taxon>Tracheophyta</taxon>
        <taxon>Spermatophyta</taxon>
        <taxon>Magnoliopsida</taxon>
        <taxon>Liliopsida</taxon>
        <taxon>Poales</taxon>
        <taxon>Bromeliaceae</taxon>
        <taxon>Bromelioideae</taxon>
        <taxon>Ananas</taxon>
    </lineage>
</organism>
<dbReference type="CDD" id="cd23431">
    <property type="entry name" value="beta-trefoil_Ricin_AtEULS3-like"/>
    <property type="match status" value="1"/>
</dbReference>
<dbReference type="Proteomes" id="UP000515123">
    <property type="component" value="Linkage group 14"/>
</dbReference>
<dbReference type="Gene3D" id="2.80.10.50">
    <property type="match status" value="1"/>
</dbReference>
<dbReference type="InterPro" id="IPR040249">
    <property type="entry name" value="Ricin_B-like_lectin_EULS3-like"/>
</dbReference>
<keyword evidence="2" id="KW-1185">Reference proteome</keyword>
<evidence type="ECO:0000256" key="1">
    <source>
        <dbReference type="SAM" id="MobiDB-lite"/>
    </source>
</evidence>
<protein>
    <submittedName>
        <fullName evidence="3">Ricin B-like lectin R40G3</fullName>
    </submittedName>
</protein>
<name>A0A6P5GCZ5_ANACO</name>
<feature type="compositionally biased region" description="Pro residues" evidence="1">
    <location>
        <begin position="23"/>
        <end position="51"/>
    </location>
</feature>
<dbReference type="InterPro" id="IPR035992">
    <property type="entry name" value="Ricin_B-like_lectins"/>
</dbReference>